<comment type="caution">
    <text evidence="1">The sequence shown here is derived from an EMBL/GenBank/DDBJ whole genome shotgun (WGS) entry which is preliminary data.</text>
</comment>
<organism evidence="1 2">
    <name type="scientific">Jimgerdemannia flammicorona</name>
    <dbReference type="NCBI Taxonomy" id="994334"/>
    <lineage>
        <taxon>Eukaryota</taxon>
        <taxon>Fungi</taxon>
        <taxon>Fungi incertae sedis</taxon>
        <taxon>Mucoromycota</taxon>
        <taxon>Mucoromycotina</taxon>
        <taxon>Endogonomycetes</taxon>
        <taxon>Endogonales</taxon>
        <taxon>Endogonaceae</taxon>
        <taxon>Jimgerdemannia</taxon>
    </lineage>
</organism>
<name>A0A433QDG2_9FUNG</name>
<dbReference type="AlphaFoldDB" id="A0A433QDG2"/>
<dbReference type="Proteomes" id="UP000274822">
    <property type="component" value="Unassembled WGS sequence"/>
</dbReference>
<gene>
    <name evidence="1" type="ORF">BC938DRAFT_482689</name>
</gene>
<proteinExistence type="predicted"/>
<protein>
    <submittedName>
        <fullName evidence="1">Uncharacterized protein</fullName>
    </submittedName>
</protein>
<evidence type="ECO:0000313" key="2">
    <source>
        <dbReference type="Proteomes" id="UP000274822"/>
    </source>
</evidence>
<sequence>MVLGAECWVLGAECWVLGAECWVLGAECWVLGAGRWKAVVNGIRLRARFGDSFSGIIFSVAIKQGLLADVQESTNAVKGCEKCPLQSPNLGIDLFKCFQKRHCKRTSRRTKGMKQTPFSSLCALV</sequence>
<evidence type="ECO:0000313" key="1">
    <source>
        <dbReference type="EMBL" id="RUS27820.1"/>
    </source>
</evidence>
<dbReference type="EMBL" id="RBNJ01007742">
    <property type="protein sequence ID" value="RUS27820.1"/>
    <property type="molecule type" value="Genomic_DNA"/>
</dbReference>
<keyword evidence="2" id="KW-1185">Reference proteome</keyword>
<accession>A0A433QDG2</accession>
<reference evidence="1 2" key="1">
    <citation type="journal article" date="2018" name="New Phytol.">
        <title>Phylogenomics of Endogonaceae and evolution of mycorrhizas within Mucoromycota.</title>
        <authorList>
            <person name="Chang Y."/>
            <person name="Desiro A."/>
            <person name="Na H."/>
            <person name="Sandor L."/>
            <person name="Lipzen A."/>
            <person name="Clum A."/>
            <person name="Barry K."/>
            <person name="Grigoriev I.V."/>
            <person name="Martin F.M."/>
            <person name="Stajich J.E."/>
            <person name="Smith M.E."/>
            <person name="Bonito G."/>
            <person name="Spatafora J.W."/>
        </authorList>
    </citation>
    <scope>NUCLEOTIDE SEQUENCE [LARGE SCALE GENOMIC DNA]</scope>
    <source>
        <strain evidence="1 2">AD002</strain>
    </source>
</reference>